<accession>A0A1Q2LJF6</accession>
<evidence type="ECO:0000256" key="1">
    <source>
        <dbReference type="SAM" id="Coils"/>
    </source>
</evidence>
<dbReference type="EMBL" id="JRPH02000006">
    <property type="protein sequence ID" value="TLE05650.1"/>
    <property type="molecule type" value="Genomic_DNA"/>
</dbReference>
<dbReference type="AlphaFoldDB" id="A0A1Q2LJF6"/>
<organism evidence="2 5">
    <name type="scientific">Helicobacter bilis</name>
    <dbReference type="NCBI Taxonomy" id="37372"/>
    <lineage>
        <taxon>Bacteria</taxon>
        <taxon>Pseudomonadati</taxon>
        <taxon>Campylobacterota</taxon>
        <taxon>Epsilonproteobacteria</taxon>
        <taxon>Campylobacterales</taxon>
        <taxon>Helicobacteraceae</taxon>
        <taxon>Helicobacter</taxon>
    </lineage>
</organism>
<protein>
    <submittedName>
        <fullName evidence="2">Uncharacterized protein</fullName>
    </submittedName>
</protein>
<dbReference type="Proteomes" id="UP000029870">
    <property type="component" value="Unassembled WGS sequence"/>
</dbReference>
<reference evidence="3 4" key="1">
    <citation type="journal article" date="2014" name="Genome Announc.">
        <title>Draft genome sequences of eight enterohepatic helicobacter species isolated from both laboratory and wild rodents.</title>
        <authorList>
            <person name="Sheh A."/>
            <person name="Shen Z."/>
            <person name="Fox J.G."/>
        </authorList>
    </citation>
    <scope>NUCLEOTIDE SEQUENCE [LARGE SCALE GENOMIC DNA]</scope>
    <source>
        <strain evidence="3 4">Missouri</strain>
    </source>
</reference>
<reference evidence="3" key="3">
    <citation type="submission" date="2018-04" db="EMBL/GenBank/DDBJ databases">
        <authorList>
            <person name="Sheh A."/>
            <person name="Shen Z."/>
            <person name="Mannion A.J."/>
            <person name="Fox J.G."/>
        </authorList>
    </citation>
    <scope>NUCLEOTIDE SEQUENCE</scope>
    <source>
        <strain evidence="3">Missouri</strain>
    </source>
</reference>
<reference evidence="2 5" key="2">
    <citation type="submission" date="2017-02" db="EMBL/GenBank/DDBJ databases">
        <title>Whole genome sequencing of Helicobacter bilis strain AAQJH.</title>
        <authorList>
            <person name="Conlan S."/>
            <person name="Thomas P.J."/>
            <person name="Mullikin J."/>
            <person name="Palmore T.N."/>
            <person name="Frank K.M."/>
            <person name="Segre J.A."/>
        </authorList>
    </citation>
    <scope>NUCLEOTIDE SEQUENCE [LARGE SCALE GENOMIC DNA]</scope>
    <source>
        <strain evidence="2 5">AAQJH</strain>
    </source>
</reference>
<sequence length="489" mass="56816">MHGKITRYTATTGSGVIMNASKKIFELKKDSWHDGRNRPAVGMYVEFRTNDGGIQVTDARASKYQSFPPDALIREIDFWKSNTDEELQNKESELRAKEVQKIFAQTNYLKLTEIEINRSVQDCIKEFFGTELRSVEFLKELDLSTLTPLINFSISKRFLNKALDHLIFSDRKLNIDMFAEYHSRLGTLEYSHNFFTKNELNPERIFEEAFLEYQFNYKGAVRAANGIKERIMQLQNKIRTTAHDLKILYKRLEAKKGDENEIKEKIARMRANSDKAHEETKTLTKAHENLEGLCKSFAEKNLKIFEAVFRKTINMLREKTEEALNVTATQLDNQIWELGMKSVSIRNVFFKHDINEPYCMMTFLGQTIKKLDKGKITAANEQAMYKYYTSHQKNYVKKFLILTNQPKVEVNVKIDIMSQSKNHNVVIAKKDSQFFVAVNKEKFEGIYIDTTGLDKTALQRILADTKESKYNKEANISLITKEQIASMKE</sequence>
<evidence type="ECO:0000313" key="4">
    <source>
        <dbReference type="Proteomes" id="UP000029870"/>
    </source>
</evidence>
<evidence type="ECO:0000313" key="5">
    <source>
        <dbReference type="Proteomes" id="UP000188298"/>
    </source>
</evidence>
<dbReference type="GeneID" id="60657212"/>
<name>A0A1Q2LJF6_9HELI</name>
<keyword evidence="1" id="KW-0175">Coiled coil</keyword>
<proteinExistence type="predicted"/>
<evidence type="ECO:0000313" key="3">
    <source>
        <dbReference type="EMBL" id="TLE05650.1"/>
    </source>
</evidence>
<gene>
    <name evidence="3" type="ORF">LS77_002900</name>
    <name evidence="2" type="ORF">XJ32_10900</name>
</gene>
<dbReference type="EMBL" id="CP019645">
    <property type="protein sequence ID" value="AQQ60505.1"/>
    <property type="molecule type" value="Genomic_DNA"/>
</dbReference>
<feature type="coiled-coil region" evidence="1">
    <location>
        <begin position="252"/>
        <end position="279"/>
    </location>
</feature>
<dbReference type="RefSeq" id="WP_004088111.1">
    <property type="nucleotide sequence ID" value="NZ_CABKOK010000004.1"/>
</dbReference>
<dbReference type="Proteomes" id="UP000188298">
    <property type="component" value="Chromosome"/>
</dbReference>
<dbReference type="KEGG" id="hbl:XJ32_10900"/>
<evidence type="ECO:0000313" key="2">
    <source>
        <dbReference type="EMBL" id="AQQ60505.1"/>
    </source>
</evidence>
<dbReference type="STRING" id="37372.XJ32_10900"/>